<evidence type="ECO:0000313" key="2">
    <source>
        <dbReference type="EMBL" id="KAF2879369.1"/>
    </source>
</evidence>
<name>A0A8K0C428_IGNLU</name>
<evidence type="ECO:0000313" key="3">
    <source>
        <dbReference type="Proteomes" id="UP000801492"/>
    </source>
</evidence>
<sequence>MTNVSESSLYIDEPSTSNFQEDISSKSDTSRRGSTVTPHGNLRKDAEEDREGEKHNIRGITENSKQLTRKRIRDPSTWKRNIQKKLRMQGKEYLTQNEKLKRGRNFRDIDLDAILQTTQNAFSSLSTASPSDAANNTGVLAVDARSSEVEALLLINSAAGRSFEVETLLSIIPDAVRSSEVEALLLIKAAADSKLTQSGTTEADKRGKKSSPQQKSEEVKEIIRDHINPLPVISSHYCLIKKNKNKGDDRSVVNWLKIKWLQYRKEDSTRIFFKEKLSDTEFKSVVIKKPSTRRSVSCLADAVFSLYSSSLSIEQKKFETLSVLI</sequence>
<dbReference type="EMBL" id="VTPC01091185">
    <property type="protein sequence ID" value="KAF2879369.1"/>
    <property type="molecule type" value="Genomic_DNA"/>
</dbReference>
<accession>A0A8K0C428</accession>
<dbReference type="OrthoDB" id="6153993at2759"/>
<feature type="compositionally biased region" description="Polar residues" evidence="1">
    <location>
        <begin position="1"/>
        <end position="22"/>
    </location>
</feature>
<feature type="region of interest" description="Disordered" evidence="1">
    <location>
        <begin position="1"/>
        <end position="80"/>
    </location>
</feature>
<dbReference type="AlphaFoldDB" id="A0A8K0C428"/>
<gene>
    <name evidence="2" type="ORF">ILUMI_26802</name>
</gene>
<feature type="compositionally biased region" description="Basic and acidic residues" evidence="1">
    <location>
        <begin position="42"/>
        <end position="56"/>
    </location>
</feature>
<evidence type="ECO:0000256" key="1">
    <source>
        <dbReference type="SAM" id="MobiDB-lite"/>
    </source>
</evidence>
<feature type="region of interest" description="Disordered" evidence="1">
    <location>
        <begin position="197"/>
        <end position="218"/>
    </location>
</feature>
<organism evidence="2 3">
    <name type="scientific">Ignelater luminosus</name>
    <name type="common">Cucubano</name>
    <name type="synonym">Pyrophorus luminosus</name>
    <dbReference type="NCBI Taxonomy" id="2038154"/>
    <lineage>
        <taxon>Eukaryota</taxon>
        <taxon>Metazoa</taxon>
        <taxon>Ecdysozoa</taxon>
        <taxon>Arthropoda</taxon>
        <taxon>Hexapoda</taxon>
        <taxon>Insecta</taxon>
        <taxon>Pterygota</taxon>
        <taxon>Neoptera</taxon>
        <taxon>Endopterygota</taxon>
        <taxon>Coleoptera</taxon>
        <taxon>Polyphaga</taxon>
        <taxon>Elateriformia</taxon>
        <taxon>Elateroidea</taxon>
        <taxon>Elateridae</taxon>
        <taxon>Agrypninae</taxon>
        <taxon>Pyrophorini</taxon>
        <taxon>Ignelater</taxon>
    </lineage>
</organism>
<dbReference type="PANTHER" id="PTHR10773:SF19">
    <property type="match status" value="1"/>
</dbReference>
<proteinExistence type="predicted"/>
<comment type="caution">
    <text evidence="2">The sequence shown here is derived from an EMBL/GenBank/DDBJ whole genome shotgun (WGS) entry which is preliminary data.</text>
</comment>
<reference evidence="2" key="1">
    <citation type="submission" date="2019-08" db="EMBL/GenBank/DDBJ databases">
        <title>The genome of the North American firefly Photinus pyralis.</title>
        <authorList>
            <consortium name="Photinus pyralis genome working group"/>
            <person name="Fallon T.R."/>
            <person name="Sander Lower S.E."/>
            <person name="Weng J.-K."/>
        </authorList>
    </citation>
    <scope>NUCLEOTIDE SEQUENCE</scope>
    <source>
        <strain evidence="2">TRF0915ILg1</strain>
        <tissue evidence="2">Whole body</tissue>
    </source>
</reference>
<protein>
    <submittedName>
        <fullName evidence="2">Uncharacterized protein</fullName>
    </submittedName>
</protein>
<dbReference type="Proteomes" id="UP000801492">
    <property type="component" value="Unassembled WGS sequence"/>
</dbReference>
<keyword evidence="3" id="KW-1185">Reference proteome</keyword>
<dbReference type="PANTHER" id="PTHR10773">
    <property type="entry name" value="DNA-DIRECTED RNA POLYMERASES I, II, AND III SUBUNIT RPABC2"/>
    <property type="match status" value="1"/>
</dbReference>